<dbReference type="EMBL" id="BMYU01000010">
    <property type="protein sequence ID" value="GGX51492.1"/>
    <property type="molecule type" value="Genomic_DNA"/>
</dbReference>
<dbReference type="PROSITE" id="PS51832">
    <property type="entry name" value="HD_GYP"/>
    <property type="match status" value="1"/>
</dbReference>
<dbReference type="InterPro" id="IPR037522">
    <property type="entry name" value="HD_GYP_dom"/>
</dbReference>
<protein>
    <recommendedName>
        <fullName evidence="7">HD domain-containing protein</fullName>
    </recommendedName>
</protein>
<comment type="caution">
    <text evidence="5">The sequence shown here is derived from an EMBL/GenBank/DDBJ whole genome shotgun (WGS) entry which is preliminary data.</text>
</comment>
<dbReference type="InterPro" id="IPR003607">
    <property type="entry name" value="HD/PDEase_dom"/>
</dbReference>
<evidence type="ECO:0000313" key="5">
    <source>
        <dbReference type="EMBL" id="GGX51492.1"/>
    </source>
</evidence>
<evidence type="ECO:0000313" key="6">
    <source>
        <dbReference type="Proteomes" id="UP000653343"/>
    </source>
</evidence>
<sequence length="352" mass="39758">MERAIIDEFLDCTTECHTEVEACVRALNQHGGPEYIHRMFRSMHSLKGNCQMVGLTPFKDLMHRVEEIFAHLRAHPEQYFPELGEFLLMATDQIVDLLYELLKQGHADENRRALLATVCDNLRQQNQGALQAASFRDAIAMLGGKTKEKSPGGRGNRVNLQLQDDISLMRYWADKIDALTVFRKNRNTTSVELALELNTALGKPVDAQQLEVAVLMHDVGMAFVPHAIFNKETNLSREELRILQEHVQIGSQMLLRFGGWDDAAAMVLDHHEYYDGSGYPNRKKGEQIHAGARMLAVIDAFCSVTTERSDRSYKKSLLSAISEINANIHTQFDPHIVGAFNEVVRNMVLRSA</sequence>
<reference evidence="6" key="1">
    <citation type="journal article" date="2019" name="Int. J. Syst. Evol. Microbiol.">
        <title>The Global Catalogue of Microorganisms (GCM) 10K type strain sequencing project: providing services to taxonomists for standard genome sequencing and annotation.</title>
        <authorList>
            <consortium name="The Broad Institute Genomics Platform"/>
            <consortium name="The Broad Institute Genome Sequencing Center for Infectious Disease"/>
            <person name="Wu L."/>
            <person name="Ma J."/>
        </authorList>
    </citation>
    <scope>NUCLEOTIDE SEQUENCE [LARGE SCALE GENOMIC DNA]</scope>
    <source>
        <strain evidence="6">KCTC 23917</strain>
    </source>
</reference>
<dbReference type="Pfam" id="PF13487">
    <property type="entry name" value="HD_5"/>
    <property type="match status" value="1"/>
</dbReference>
<feature type="domain" description="HPt" evidence="3">
    <location>
        <begin position="1"/>
        <end position="101"/>
    </location>
</feature>
<dbReference type="InterPro" id="IPR036641">
    <property type="entry name" value="HPT_dom_sf"/>
</dbReference>
<evidence type="ECO:0000259" key="3">
    <source>
        <dbReference type="PROSITE" id="PS50894"/>
    </source>
</evidence>
<evidence type="ECO:0000256" key="2">
    <source>
        <dbReference type="PROSITE-ProRule" id="PRU00110"/>
    </source>
</evidence>
<dbReference type="CDD" id="cd00077">
    <property type="entry name" value="HDc"/>
    <property type="match status" value="1"/>
</dbReference>
<evidence type="ECO:0000256" key="1">
    <source>
        <dbReference type="ARBA" id="ARBA00023012"/>
    </source>
</evidence>
<name>A0ABQ2Y3G8_9BURK</name>
<keyword evidence="1" id="KW-0902">Two-component regulatory system</keyword>
<organism evidence="5 6">
    <name type="scientific">Undibacterium squillarum</name>
    <dbReference type="NCBI Taxonomy" id="1131567"/>
    <lineage>
        <taxon>Bacteria</taxon>
        <taxon>Pseudomonadati</taxon>
        <taxon>Pseudomonadota</taxon>
        <taxon>Betaproteobacteria</taxon>
        <taxon>Burkholderiales</taxon>
        <taxon>Oxalobacteraceae</taxon>
        <taxon>Undibacterium</taxon>
    </lineage>
</organism>
<evidence type="ECO:0008006" key="7">
    <source>
        <dbReference type="Google" id="ProtNLM"/>
    </source>
</evidence>
<accession>A0ABQ2Y3G8</accession>
<dbReference type="InterPro" id="IPR008207">
    <property type="entry name" value="Sig_transdc_His_kin_Hpt_dom"/>
</dbReference>
<dbReference type="Proteomes" id="UP000653343">
    <property type="component" value="Unassembled WGS sequence"/>
</dbReference>
<dbReference type="Pfam" id="PF01627">
    <property type="entry name" value="Hpt"/>
    <property type="match status" value="1"/>
</dbReference>
<dbReference type="CDD" id="cd00088">
    <property type="entry name" value="HPT"/>
    <property type="match status" value="1"/>
</dbReference>
<dbReference type="SUPFAM" id="SSF47226">
    <property type="entry name" value="Histidine-containing phosphotransfer domain, HPT domain"/>
    <property type="match status" value="1"/>
</dbReference>
<keyword evidence="6" id="KW-1185">Reference proteome</keyword>
<evidence type="ECO:0000259" key="4">
    <source>
        <dbReference type="PROSITE" id="PS51832"/>
    </source>
</evidence>
<proteinExistence type="predicted"/>
<dbReference type="SMART" id="SM00073">
    <property type="entry name" value="HPT"/>
    <property type="match status" value="1"/>
</dbReference>
<dbReference type="PANTHER" id="PTHR43155:SF2">
    <property type="entry name" value="CYCLIC DI-GMP PHOSPHODIESTERASE PA4108"/>
    <property type="match status" value="1"/>
</dbReference>
<dbReference type="SUPFAM" id="SSF109604">
    <property type="entry name" value="HD-domain/PDEase-like"/>
    <property type="match status" value="1"/>
</dbReference>
<dbReference type="Gene3D" id="1.10.3210.10">
    <property type="entry name" value="Hypothetical protein af1432"/>
    <property type="match status" value="1"/>
</dbReference>
<gene>
    <name evidence="5" type="ORF">GCM10010946_32830</name>
</gene>
<keyword evidence="2" id="KW-0597">Phosphoprotein</keyword>
<feature type="modified residue" description="Phosphohistidine" evidence="2">
    <location>
        <position position="44"/>
    </location>
</feature>
<feature type="domain" description="HD-GYP" evidence="4">
    <location>
        <begin position="155"/>
        <end position="352"/>
    </location>
</feature>
<dbReference type="PROSITE" id="PS50894">
    <property type="entry name" value="HPT"/>
    <property type="match status" value="1"/>
</dbReference>
<dbReference type="PANTHER" id="PTHR43155">
    <property type="entry name" value="CYCLIC DI-GMP PHOSPHODIESTERASE PA4108-RELATED"/>
    <property type="match status" value="1"/>
</dbReference>
<dbReference type="Gene3D" id="1.20.120.160">
    <property type="entry name" value="HPT domain"/>
    <property type="match status" value="1"/>
</dbReference>